<dbReference type="AlphaFoldDB" id="A0A218UCG1"/>
<dbReference type="Proteomes" id="UP000197619">
    <property type="component" value="Unassembled WGS sequence"/>
</dbReference>
<evidence type="ECO:0000313" key="3">
    <source>
        <dbReference type="Proteomes" id="UP000197619"/>
    </source>
</evidence>
<organism evidence="2 3">
    <name type="scientific">Lonchura striata</name>
    <name type="common">white-rumped munia</name>
    <dbReference type="NCBI Taxonomy" id="40157"/>
    <lineage>
        <taxon>Eukaryota</taxon>
        <taxon>Metazoa</taxon>
        <taxon>Chordata</taxon>
        <taxon>Craniata</taxon>
        <taxon>Vertebrata</taxon>
        <taxon>Euteleostomi</taxon>
        <taxon>Archelosauria</taxon>
        <taxon>Archosauria</taxon>
        <taxon>Dinosauria</taxon>
        <taxon>Saurischia</taxon>
        <taxon>Theropoda</taxon>
        <taxon>Coelurosauria</taxon>
        <taxon>Aves</taxon>
        <taxon>Neognathae</taxon>
        <taxon>Neoaves</taxon>
        <taxon>Telluraves</taxon>
        <taxon>Australaves</taxon>
        <taxon>Passeriformes</taxon>
        <taxon>Passeroidea</taxon>
        <taxon>Estrildidae</taxon>
        <taxon>Estrildinae</taxon>
        <taxon>Lonchura</taxon>
    </lineage>
</organism>
<accession>A0A218UCG1</accession>
<gene>
    <name evidence="2" type="ORF">RLOC_00014155</name>
</gene>
<reference evidence="2 3" key="1">
    <citation type="submission" date="2017-05" db="EMBL/GenBank/DDBJ databases">
        <title>Genome of assembly of the Bengalese finch, Lonchura striata domestica.</title>
        <authorList>
            <person name="Colquitt B.M."/>
            <person name="Brainard M.S."/>
        </authorList>
    </citation>
    <scope>NUCLEOTIDE SEQUENCE [LARGE SCALE GENOMIC DNA]</scope>
    <source>
        <strain evidence="2">White83orange57</strain>
    </source>
</reference>
<sequence>MAARRPAGTRTRAQPSGSPWTSPSLSGSPSSTSSSRGDSPAGSARWKVSVAPASVYPHLHPAGGEGGSGRLRCSLTGSCSSSRWRRRCWTS</sequence>
<protein>
    <submittedName>
        <fullName evidence="2">Uncharacterized protein</fullName>
    </submittedName>
</protein>
<dbReference type="EMBL" id="MUZQ01000448">
    <property type="protein sequence ID" value="OWK51281.1"/>
    <property type="molecule type" value="Genomic_DNA"/>
</dbReference>
<feature type="compositionally biased region" description="Low complexity" evidence="1">
    <location>
        <begin position="1"/>
        <end position="43"/>
    </location>
</feature>
<feature type="region of interest" description="Disordered" evidence="1">
    <location>
        <begin position="1"/>
        <end position="46"/>
    </location>
</feature>
<proteinExistence type="predicted"/>
<evidence type="ECO:0000256" key="1">
    <source>
        <dbReference type="SAM" id="MobiDB-lite"/>
    </source>
</evidence>
<comment type="caution">
    <text evidence="2">The sequence shown here is derived from an EMBL/GenBank/DDBJ whole genome shotgun (WGS) entry which is preliminary data.</text>
</comment>
<name>A0A218UCG1_9PASE</name>
<keyword evidence="3" id="KW-1185">Reference proteome</keyword>
<evidence type="ECO:0000313" key="2">
    <source>
        <dbReference type="EMBL" id="OWK51281.1"/>
    </source>
</evidence>